<keyword evidence="3" id="KW-0812">Transmembrane</keyword>
<keyword evidence="1" id="KW-0175">Coiled coil</keyword>
<evidence type="ECO:0000313" key="5">
    <source>
        <dbReference type="Proteomes" id="UP000015100"/>
    </source>
</evidence>
<accession>S7ZXY1</accession>
<evidence type="ECO:0008006" key="6">
    <source>
        <dbReference type="Google" id="ProtNLM"/>
    </source>
</evidence>
<comment type="caution">
    <text evidence="4">The sequence shown here is derived from an EMBL/GenBank/DDBJ whole genome shotgun (WGS) entry which is preliminary data.</text>
</comment>
<protein>
    <recommendedName>
        <fullName evidence="6">Transmembrane protein</fullName>
    </recommendedName>
</protein>
<dbReference type="EMBL" id="AQGS01001094">
    <property type="protein sequence ID" value="EPS35625.1"/>
    <property type="molecule type" value="Genomic_DNA"/>
</dbReference>
<evidence type="ECO:0000256" key="1">
    <source>
        <dbReference type="SAM" id="Coils"/>
    </source>
</evidence>
<reference evidence="4 5" key="1">
    <citation type="journal article" date="2013" name="PLoS Genet.">
        <title>Genomic mechanisms accounting for the adaptation to parasitism in nematode-trapping fungi.</title>
        <authorList>
            <person name="Meerupati T."/>
            <person name="Andersson K.M."/>
            <person name="Friman E."/>
            <person name="Kumar D."/>
            <person name="Tunlid A."/>
            <person name="Ahren D."/>
        </authorList>
    </citation>
    <scope>NUCLEOTIDE SEQUENCE [LARGE SCALE GENOMIC DNA]</scope>
    <source>
        <strain evidence="4 5">CBS 200.50</strain>
    </source>
</reference>
<keyword evidence="3" id="KW-1133">Transmembrane helix</keyword>
<dbReference type="Proteomes" id="UP000015100">
    <property type="component" value="Unassembled WGS sequence"/>
</dbReference>
<keyword evidence="5" id="KW-1185">Reference proteome</keyword>
<sequence>MTSTTQHTFGIASNKPPATPEDSSKNRGDTDSVYYEVAAFFNVSEEEPSPSTRTESPELKAARLELLEVETKLREDAELVESLTPNAVYFEAQARRDRRELFNRRDELEALIRDLKTQILEEAHPDDPMEQSYVKDRQMVEKAIKKRSNLRCWLTTFFIFLGIGAIFGLAFGLDKGKKAQKSS</sequence>
<reference evidence="5" key="2">
    <citation type="submission" date="2013-04" db="EMBL/GenBank/DDBJ databases">
        <title>Genomic mechanisms accounting for the adaptation to parasitism in nematode-trapping fungi.</title>
        <authorList>
            <person name="Ahren D.G."/>
        </authorList>
    </citation>
    <scope>NUCLEOTIDE SEQUENCE [LARGE SCALE GENOMIC DNA]</scope>
    <source>
        <strain evidence="5">CBS 200.50</strain>
    </source>
</reference>
<dbReference type="HOGENOM" id="CLU_1475128_0_0_1"/>
<proteinExistence type="predicted"/>
<feature type="transmembrane region" description="Helical" evidence="3">
    <location>
        <begin position="153"/>
        <end position="173"/>
    </location>
</feature>
<feature type="coiled-coil region" evidence="1">
    <location>
        <begin position="91"/>
        <end position="118"/>
    </location>
</feature>
<name>S7ZXY1_DACHA</name>
<evidence type="ECO:0000313" key="4">
    <source>
        <dbReference type="EMBL" id="EPS35625.1"/>
    </source>
</evidence>
<organism evidence="4 5">
    <name type="scientific">Dactylellina haptotyla (strain CBS 200.50)</name>
    <name type="common">Nematode-trapping fungus</name>
    <name type="synonym">Monacrosporium haptotylum</name>
    <dbReference type="NCBI Taxonomy" id="1284197"/>
    <lineage>
        <taxon>Eukaryota</taxon>
        <taxon>Fungi</taxon>
        <taxon>Dikarya</taxon>
        <taxon>Ascomycota</taxon>
        <taxon>Pezizomycotina</taxon>
        <taxon>Orbiliomycetes</taxon>
        <taxon>Orbiliales</taxon>
        <taxon>Orbiliaceae</taxon>
        <taxon>Dactylellina</taxon>
    </lineage>
</organism>
<evidence type="ECO:0000256" key="2">
    <source>
        <dbReference type="SAM" id="MobiDB-lite"/>
    </source>
</evidence>
<evidence type="ECO:0000256" key="3">
    <source>
        <dbReference type="SAM" id="Phobius"/>
    </source>
</evidence>
<gene>
    <name evidence="4" type="ORF">H072_11002</name>
</gene>
<feature type="region of interest" description="Disordered" evidence="2">
    <location>
        <begin position="1"/>
        <end position="29"/>
    </location>
</feature>
<keyword evidence="3" id="KW-0472">Membrane</keyword>
<dbReference type="AlphaFoldDB" id="S7ZXY1"/>